<gene>
    <name evidence="3" type="ORF">CALMAC_LOCUS3012</name>
</gene>
<reference evidence="3 4" key="1">
    <citation type="submission" date="2019-01" db="EMBL/GenBank/DDBJ databases">
        <authorList>
            <person name="Sayadi A."/>
        </authorList>
    </citation>
    <scope>NUCLEOTIDE SEQUENCE [LARGE SCALE GENOMIC DNA]</scope>
</reference>
<keyword evidence="4" id="KW-1185">Reference proteome</keyword>
<sequence>MDACFSYNYPLKQATKLLSHQQTSTEKEEEPYVRQFQSNYYYQQAFKNSAVQGNLEDETASAQTNSGAGGKEGNDVHLEDSDREVHMWTTNFEDEVKAKDSPTGEYSYTFFNQQLVREELFQQNLLAKQMLYKYFYDEQSKIQNDKNSNIGEEKGGQEQRQLVCDNALSKKISNEAKACIRTVSSILNVYVKKDKSGQICIKPSDMYVPKPNPMNIVKSVTSVKFIRPYKYHKAYLESLADVDRLIKQTSHPKNNKICLKDACLQMGCSKEFISARSPEDSQNRLLFKSDCADMDSSCSLANVDVDFPVNKSGEYVSLRNLCGVDYFKGRKRAGSRCSSTLFDKRFKFLESQTNLSVSETEYRRWLKRNDFIKYVTCSVAASASTRATTEKITFLPEKSSKKLIAKSTKAKRKSKSRVQQPTATERCNYFVRKTVNADRHLLDPVCQTIIYEHTVVLNFIDLLNYVRIKRDKGLSASDRVLQMVFFMLCYFALNFVNSSCLGKC</sequence>
<name>A0A653BQS1_CALMS</name>
<accession>A0A653BQS1</accession>
<feature type="region of interest" description="Disordered" evidence="1">
    <location>
        <begin position="53"/>
        <end position="77"/>
    </location>
</feature>
<keyword evidence="2" id="KW-1133">Transmembrane helix</keyword>
<dbReference type="EMBL" id="CAACVG010003937">
    <property type="protein sequence ID" value="VEN37958.1"/>
    <property type="molecule type" value="Genomic_DNA"/>
</dbReference>
<keyword evidence="2" id="KW-0812">Transmembrane</keyword>
<feature type="transmembrane region" description="Helical" evidence="2">
    <location>
        <begin position="480"/>
        <end position="496"/>
    </location>
</feature>
<dbReference type="OrthoDB" id="6777815at2759"/>
<evidence type="ECO:0000256" key="1">
    <source>
        <dbReference type="SAM" id="MobiDB-lite"/>
    </source>
</evidence>
<keyword evidence="2" id="KW-0472">Membrane</keyword>
<organism evidence="3 4">
    <name type="scientific">Callosobruchus maculatus</name>
    <name type="common">Southern cowpea weevil</name>
    <name type="synonym">Pulse bruchid</name>
    <dbReference type="NCBI Taxonomy" id="64391"/>
    <lineage>
        <taxon>Eukaryota</taxon>
        <taxon>Metazoa</taxon>
        <taxon>Ecdysozoa</taxon>
        <taxon>Arthropoda</taxon>
        <taxon>Hexapoda</taxon>
        <taxon>Insecta</taxon>
        <taxon>Pterygota</taxon>
        <taxon>Neoptera</taxon>
        <taxon>Endopterygota</taxon>
        <taxon>Coleoptera</taxon>
        <taxon>Polyphaga</taxon>
        <taxon>Cucujiformia</taxon>
        <taxon>Chrysomeloidea</taxon>
        <taxon>Chrysomelidae</taxon>
        <taxon>Bruchinae</taxon>
        <taxon>Bruchini</taxon>
        <taxon>Callosobruchus</taxon>
    </lineage>
</organism>
<evidence type="ECO:0000256" key="2">
    <source>
        <dbReference type="SAM" id="Phobius"/>
    </source>
</evidence>
<dbReference type="AlphaFoldDB" id="A0A653BQS1"/>
<evidence type="ECO:0000313" key="4">
    <source>
        <dbReference type="Proteomes" id="UP000410492"/>
    </source>
</evidence>
<protein>
    <submittedName>
        <fullName evidence="3">Uncharacterized protein</fullName>
    </submittedName>
</protein>
<proteinExistence type="predicted"/>
<dbReference type="Proteomes" id="UP000410492">
    <property type="component" value="Unassembled WGS sequence"/>
</dbReference>
<evidence type="ECO:0000313" key="3">
    <source>
        <dbReference type="EMBL" id="VEN37958.1"/>
    </source>
</evidence>